<dbReference type="EMBL" id="FWWU01000005">
    <property type="protein sequence ID" value="SMB81614.1"/>
    <property type="molecule type" value="Genomic_DNA"/>
</dbReference>
<evidence type="ECO:0000256" key="1">
    <source>
        <dbReference type="SAM" id="Coils"/>
    </source>
</evidence>
<feature type="coiled-coil region" evidence="1">
    <location>
        <begin position="46"/>
        <end position="73"/>
    </location>
</feature>
<evidence type="ECO:0000313" key="2">
    <source>
        <dbReference type="EMBL" id="SMB81614.1"/>
    </source>
</evidence>
<accession>A0A1W1ULK1</accession>
<dbReference type="AlphaFoldDB" id="A0A1W1ULK1"/>
<proteinExistence type="predicted"/>
<gene>
    <name evidence="2" type="ORF">SAMN00790413_04642</name>
</gene>
<name>A0A1W1ULK1_9DEIO</name>
<dbReference type="STRING" id="695939.SAMN00790413_04642"/>
<evidence type="ECO:0000313" key="3">
    <source>
        <dbReference type="Proteomes" id="UP000192582"/>
    </source>
</evidence>
<dbReference type="RefSeq" id="WP_084045983.1">
    <property type="nucleotide sequence ID" value="NZ_FWWU01000005.1"/>
</dbReference>
<reference evidence="2 3" key="1">
    <citation type="submission" date="2017-04" db="EMBL/GenBank/DDBJ databases">
        <authorList>
            <person name="Afonso C.L."/>
            <person name="Miller P.J."/>
            <person name="Scott M.A."/>
            <person name="Spackman E."/>
            <person name="Goraichik I."/>
            <person name="Dimitrov K.M."/>
            <person name="Suarez D.L."/>
            <person name="Swayne D.E."/>
        </authorList>
    </citation>
    <scope>NUCLEOTIDE SEQUENCE [LARGE SCALE GENOMIC DNA]</scope>
    <source>
        <strain evidence="2 3">KR-140</strain>
    </source>
</reference>
<keyword evidence="1" id="KW-0175">Coiled coil</keyword>
<keyword evidence="3" id="KW-1185">Reference proteome</keyword>
<organism evidence="2 3">
    <name type="scientific">Deinococcus hopiensis KR-140</name>
    <dbReference type="NCBI Taxonomy" id="695939"/>
    <lineage>
        <taxon>Bacteria</taxon>
        <taxon>Thermotogati</taxon>
        <taxon>Deinococcota</taxon>
        <taxon>Deinococci</taxon>
        <taxon>Deinococcales</taxon>
        <taxon>Deinococcaceae</taxon>
        <taxon>Deinococcus</taxon>
    </lineage>
</organism>
<protein>
    <submittedName>
        <fullName evidence="2">Uncharacterized protein</fullName>
    </submittedName>
</protein>
<sequence length="85" mass="9697">MSDSMYLLTLGLFFGTVLLIFALKYLSSIVSNRAQVVDRERYYQLAEESRAVQEQLTRELASLRAELAGIAERTADIQQVLRQVE</sequence>
<dbReference type="Proteomes" id="UP000192582">
    <property type="component" value="Unassembled WGS sequence"/>
</dbReference>